<keyword evidence="7" id="KW-0325">Glycoprotein</keyword>
<dbReference type="PRINTS" id="PR00179">
    <property type="entry name" value="LIPOCALIN"/>
</dbReference>
<dbReference type="SUPFAM" id="SSF50814">
    <property type="entry name" value="Lipocalins"/>
    <property type="match status" value="1"/>
</dbReference>
<evidence type="ECO:0000256" key="6">
    <source>
        <dbReference type="ARBA" id="ARBA00023157"/>
    </source>
</evidence>
<dbReference type="InParanoid" id="G5AZX7"/>
<dbReference type="GO" id="GO:0036094">
    <property type="term" value="F:small molecule binding"/>
    <property type="evidence" value="ECO:0007669"/>
    <property type="project" value="InterPro"/>
</dbReference>
<keyword evidence="3" id="KW-0813">Transport</keyword>
<evidence type="ECO:0000313" key="12">
    <source>
        <dbReference type="Proteomes" id="UP000006813"/>
    </source>
</evidence>
<name>G5AZX7_HETGA</name>
<feature type="signal peptide" evidence="9">
    <location>
        <begin position="1"/>
        <end position="20"/>
    </location>
</feature>
<accession>G5AZX7</accession>
<dbReference type="InterPro" id="IPR012674">
    <property type="entry name" value="Calycin"/>
</dbReference>
<dbReference type="GO" id="GO:0005615">
    <property type="term" value="C:extracellular space"/>
    <property type="evidence" value="ECO:0007669"/>
    <property type="project" value="TreeGrafter"/>
</dbReference>
<evidence type="ECO:0000256" key="2">
    <source>
        <dbReference type="ARBA" id="ARBA00006889"/>
    </source>
</evidence>
<dbReference type="InterPro" id="IPR000566">
    <property type="entry name" value="Lipocln_cytosolic_FA-bd_dom"/>
</dbReference>
<comment type="similarity">
    <text evidence="2 8">Belongs to the calycin superfamily. Lipocalin family.</text>
</comment>
<keyword evidence="5 9" id="KW-0732">Signal</keyword>
<dbReference type="PANTHER" id="PTHR11430:SF13">
    <property type="entry name" value="NEUTROPHIL GELATINASE-ASSOCIATED LIPOCALIN"/>
    <property type="match status" value="1"/>
</dbReference>
<evidence type="ECO:0000256" key="4">
    <source>
        <dbReference type="ARBA" id="ARBA00022525"/>
    </source>
</evidence>
<gene>
    <name evidence="11" type="ORF">GW7_00353</name>
</gene>
<reference evidence="11 12" key="1">
    <citation type="journal article" date="2011" name="Nature">
        <title>Genome sequencing reveals insights into physiology and longevity of the naked mole rat.</title>
        <authorList>
            <person name="Kim E.B."/>
            <person name="Fang X."/>
            <person name="Fushan A.A."/>
            <person name="Huang Z."/>
            <person name="Lobanov A.V."/>
            <person name="Han L."/>
            <person name="Marino S.M."/>
            <person name="Sun X."/>
            <person name="Turanov A.A."/>
            <person name="Yang P."/>
            <person name="Yim S.H."/>
            <person name="Zhao X."/>
            <person name="Kasaikina M.V."/>
            <person name="Stoletzki N."/>
            <person name="Peng C."/>
            <person name="Polak P."/>
            <person name="Xiong Z."/>
            <person name="Kiezun A."/>
            <person name="Zhu Y."/>
            <person name="Chen Y."/>
            <person name="Kryukov G.V."/>
            <person name="Zhang Q."/>
            <person name="Peshkin L."/>
            <person name="Yang L."/>
            <person name="Bronson R.T."/>
            <person name="Buffenstein R."/>
            <person name="Wang B."/>
            <person name="Han C."/>
            <person name="Li Q."/>
            <person name="Chen L."/>
            <person name="Zhao W."/>
            <person name="Sunyaev S.R."/>
            <person name="Park T.J."/>
            <person name="Zhang G."/>
            <person name="Wang J."/>
            <person name="Gladyshev V.N."/>
        </authorList>
    </citation>
    <scope>NUCLEOTIDE SEQUENCE [LARGE SCALE GENOMIC DNA]</scope>
</reference>
<protein>
    <submittedName>
        <fullName evidence="11">Neutrophil gelatinase-associated lipocalin</fullName>
    </submittedName>
</protein>
<dbReference type="CDD" id="cd19457">
    <property type="entry name" value="lipocalin_2-like"/>
    <property type="match status" value="1"/>
</dbReference>
<dbReference type="InterPro" id="IPR003087">
    <property type="entry name" value="LCN2/LCN12"/>
</dbReference>
<sequence>MALGLLCLGITLLGALKIQAQDSDPGVIPSPPLSKIPLQPNFQYDQFQGKWYPVGWAQNTPWNESLSRTALYSISYKLIDDNSYNVTCAWLSTRGCVHISATIVPSDQPSQFILENITSYDGLQNLTITVVETDYNQFAIVIFNLTIKTRVHFEIILYGRTKELIPKVEEQFRKFAKSLDIPDEYIIFTDPLEQQPE</sequence>
<evidence type="ECO:0000256" key="5">
    <source>
        <dbReference type="ARBA" id="ARBA00022729"/>
    </source>
</evidence>
<evidence type="ECO:0000256" key="9">
    <source>
        <dbReference type="SAM" id="SignalP"/>
    </source>
</evidence>
<dbReference type="AlphaFoldDB" id="G5AZX7"/>
<evidence type="ECO:0000256" key="3">
    <source>
        <dbReference type="ARBA" id="ARBA00022448"/>
    </source>
</evidence>
<comment type="subcellular location">
    <subcellularLocation>
        <location evidence="1">Secreted</location>
    </subcellularLocation>
</comment>
<keyword evidence="6" id="KW-1015">Disulfide bond</keyword>
<evidence type="ECO:0000256" key="8">
    <source>
        <dbReference type="RuleBase" id="RU003695"/>
    </source>
</evidence>
<proteinExistence type="inferred from homology"/>
<dbReference type="PRINTS" id="PR01275">
    <property type="entry name" value="NGELATINASE"/>
</dbReference>
<organism evidence="11 12">
    <name type="scientific">Heterocephalus glaber</name>
    <name type="common">Naked mole rat</name>
    <dbReference type="NCBI Taxonomy" id="10181"/>
    <lineage>
        <taxon>Eukaryota</taxon>
        <taxon>Metazoa</taxon>
        <taxon>Chordata</taxon>
        <taxon>Craniata</taxon>
        <taxon>Vertebrata</taxon>
        <taxon>Euteleostomi</taxon>
        <taxon>Mammalia</taxon>
        <taxon>Eutheria</taxon>
        <taxon>Euarchontoglires</taxon>
        <taxon>Glires</taxon>
        <taxon>Rodentia</taxon>
        <taxon>Hystricomorpha</taxon>
        <taxon>Bathyergidae</taxon>
        <taxon>Heterocephalus</taxon>
    </lineage>
</organism>
<evidence type="ECO:0000256" key="1">
    <source>
        <dbReference type="ARBA" id="ARBA00004613"/>
    </source>
</evidence>
<dbReference type="PROSITE" id="PS00213">
    <property type="entry name" value="LIPOCALIN"/>
    <property type="match status" value="1"/>
</dbReference>
<dbReference type="Pfam" id="PF00061">
    <property type="entry name" value="Lipocalin"/>
    <property type="match status" value="1"/>
</dbReference>
<dbReference type="InterPro" id="IPR022272">
    <property type="entry name" value="Lipocalin_CS"/>
</dbReference>
<dbReference type="PANTHER" id="PTHR11430">
    <property type="entry name" value="LIPOCALIN"/>
    <property type="match status" value="1"/>
</dbReference>
<feature type="domain" description="Lipocalin/cytosolic fatty-acid binding" evidence="10">
    <location>
        <begin position="48"/>
        <end position="190"/>
    </location>
</feature>
<evidence type="ECO:0000256" key="7">
    <source>
        <dbReference type="ARBA" id="ARBA00023180"/>
    </source>
</evidence>
<feature type="chain" id="PRO_5003473877" evidence="9">
    <location>
        <begin position="21"/>
        <end position="197"/>
    </location>
</feature>
<evidence type="ECO:0000313" key="11">
    <source>
        <dbReference type="EMBL" id="EHB02588.1"/>
    </source>
</evidence>
<evidence type="ECO:0000259" key="10">
    <source>
        <dbReference type="Pfam" id="PF00061"/>
    </source>
</evidence>
<keyword evidence="4" id="KW-0964">Secreted</keyword>
<dbReference type="EMBL" id="JH167704">
    <property type="protein sequence ID" value="EHB02588.1"/>
    <property type="molecule type" value="Genomic_DNA"/>
</dbReference>
<dbReference type="InterPro" id="IPR002345">
    <property type="entry name" value="Lipocalin"/>
</dbReference>
<dbReference type="Proteomes" id="UP000006813">
    <property type="component" value="Unassembled WGS sequence"/>
</dbReference>
<dbReference type="STRING" id="10181.G5AZX7"/>
<dbReference type="Gene3D" id="2.40.128.20">
    <property type="match status" value="1"/>
</dbReference>